<evidence type="ECO:0000256" key="5">
    <source>
        <dbReference type="ARBA" id="ARBA00022454"/>
    </source>
</evidence>
<feature type="compositionally biased region" description="Basic and acidic residues" evidence="19">
    <location>
        <begin position="1"/>
        <end position="19"/>
    </location>
</feature>
<keyword evidence="9" id="KW-0498">Mitosis</keyword>
<keyword evidence="15" id="KW-0131">Cell cycle</keyword>
<feature type="compositionally biased region" description="Basic and acidic residues" evidence="19">
    <location>
        <begin position="146"/>
        <end position="172"/>
    </location>
</feature>
<dbReference type="GO" id="GO:0072686">
    <property type="term" value="C:mitotic spindle"/>
    <property type="evidence" value="ECO:0007669"/>
    <property type="project" value="InterPro"/>
</dbReference>
<dbReference type="GO" id="GO:0005874">
    <property type="term" value="C:microtubule"/>
    <property type="evidence" value="ECO:0007669"/>
    <property type="project" value="UniProtKB-KW"/>
</dbReference>
<comment type="similarity">
    <text evidence="4">Belongs to the DASH complex DUO1 family.</text>
</comment>
<evidence type="ECO:0000256" key="8">
    <source>
        <dbReference type="ARBA" id="ARBA00022701"/>
    </source>
</evidence>
<dbReference type="GO" id="GO:0007059">
    <property type="term" value="P:chromosome segregation"/>
    <property type="evidence" value="ECO:0007669"/>
    <property type="project" value="UniProtKB-KW"/>
</dbReference>
<feature type="compositionally biased region" description="Gly residues" evidence="19">
    <location>
        <begin position="190"/>
        <end position="203"/>
    </location>
</feature>
<dbReference type="GO" id="GO:0000278">
    <property type="term" value="P:mitotic cell cycle"/>
    <property type="evidence" value="ECO:0007669"/>
    <property type="project" value="InterPro"/>
</dbReference>
<dbReference type="Proteomes" id="UP001285354">
    <property type="component" value="Unassembled WGS sequence"/>
</dbReference>
<dbReference type="AlphaFoldDB" id="A0AAD9WC08"/>
<feature type="compositionally biased region" description="Gly residues" evidence="19">
    <location>
        <begin position="216"/>
        <end position="228"/>
    </location>
</feature>
<keyword evidence="7" id="KW-0132">Cell division</keyword>
<dbReference type="PANTHER" id="PTHR28216">
    <property type="entry name" value="DASH COMPLEX SUBUNIT DUO1"/>
    <property type="match status" value="1"/>
</dbReference>
<protein>
    <recommendedName>
        <fullName evidence="17">DASH complex subunit DUO1</fullName>
    </recommendedName>
    <alternativeName>
        <fullName evidence="18">Outer kinetochore protein DUO1</fullName>
    </alternativeName>
</protein>
<evidence type="ECO:0000313" key="21">
    <source>
        <dbReference type="Proteomes" id="UP001285354"/>
    </source>
</evidence>
<keyword evidence="21" id="KW-1185">Reference proteome</keyword>
<evidence type="ECO:0000256" key="18">
    <source>
        <dbReference type="ARBA" id="ARBA00044358"/>
    </source>
</evidence>
<gene>
    <name evidence="20" type="ORF">QTJ16_005931</name>
</gene>
<evidence type="ECO:0000256" key="3">
    <source>
        <dbReference type="ARBA" id="ARBA00004629"/>
    </source>
</evidence>
<keyword evidence="6" id="KW-0963">Cytoplasm</keyword>
<keyword evidence="14" id="KW-0539">Nucleus</keyword>
<evidence type="ECO:0000256" key="16">
    <source>
        <dbReference type="ARBA" id="ARBA00023328"/>
    </source>
</evidence>
<evidence type="ECO:0000256" key="15">
    <source>
        <dbReference type="ARBA" id="ARBA00023306"/>
    </source>
</evidence>
<evidence type="ECO:0000313" key="20">
    <source>
        <dbReference type="EMBL" id="KAK2624738.1"/>
    </source>
</evidence>
<keyword evidence="11" id="KW-0995">Kinetochore</keyword>
<evidence type="ECO:0000256" key="1">
    <source>
        <dbReference type="ARBA" id="ARBA00004123"/>
    </source>
</evidence>
<evidence type="ECO:0000256" key="4">
    <source>
        <dbReference type="ARBA" id="ARBA00005366"/>
    </source>
</evidence>
<evidence type="ECO:0000256" key="9">
    <source>
        <dbReference type="ARBA" id="ARBA00022776"/>
    </source>
</evidence>
<evidence type="ECO:0000256" key="17">
    <source>
        <dbReference type="ARBA" id="ARBA00044152"/>
    </source>
</evidence>
<reference evidence="20" key="1">
    <citation type="submission" date="2023-06" db="EMBL/GenBank/DDBJ databases">
        <title>Draft genome of Marssonina rosae.</title>
        <authorList>
            <person name="Cheng Q."/>
        </authorList>
    </citation>
    <scope>NUCLEOTIDE SEQUENCE</scope>
    <source>
        <strain evidence="20">R4</strain>
    </source>
</reference>
<dbReference type="Pfam" id="PF08651">
    <property type="entry name" value="DASH_Duo1"/>
    <property type="match status" value="1"/>
</dbReference>
<keyword evidence="12" id="KW-0175">Coiled coil</keyword>
<accession>A0AAD9WC08</accession>
<organism evidence="20 21">
    <name type="scientific">Diplocarpon rosae</name>
    <dbReference type="NCBI Taxonomy" id="946125"/>
    <lineage>
        <taxon>Eukaryota</taxon>
        <taxon>Fungi</taxon>
        <taxon>Dikarya</taxon>
        <taxon>Ascomycota</taxon>
        <taxon>Pezizomycotina</taxon>
        <taxon>Leotiomycetes</taxon>
        <taxon>Helotiales</taxon>
        <taxon>Drepanopezizaceae</taxon>
        <taxon>Diplocarpon</taxon>
    </lineage>
</organism>
<evidence type="ECO:0000256" key="14">
    <source>
        <dbReference type="ARBA" id="ARBA00023242"/>
    </source>
</evidence>
<evidence type="ECO:0000256" key="12">
    <source>
        <dbReference type="ARBA" id="ARBA00023054"/>
    </source>
</evidence>
<evidence type="ECO:0000256" key="11">
    <source>
        <dbReference type="ARBA" id="ARBA00022838"/>
    </source>
</evidence>
<feature type="compositionally biased region" description="Low complexity" evidence="19">
    <location>
        <begin position="204"/>
        <end position="215"/>
    </location>
</feature>
<keyword evidence="10" id="KW-0159">Chromosome partition</keyword>
<dbReference type="InterPro" id="IPR013960">
    <property type="entry name" value="DASH_Duo1"/>
</dbReference>
<evidence type="ECO:0000256" key="10">
    <source>
        <dbReference type="ARBA" id="ARBA00022829"/>
    </source>
</evidence>
<evidence type="ECO:0000256" key="2">
    <source>
        <dbReference type="ARBA" id="ARBA00004186"/>
    </source>
</evidence>
<keyword evidence="5" id="KW-0158">Chromosome</keyword>
<comment type="caution">
    <text evidence="20">The sequence shown here is derived from an EMBL/GenBank/DDBJ whole genome shotgun (WGS) entry which is preliminary data.</text>
</comment>
<evidence type="ECO:0000256" key="19">
    <source>
        <dbReference type="SAM" id="MobiDB-lite"/>
    </source>
</evidence>
<feature type="region of interest" description="Disordered" evidence="19">
    <location>
        <begin position="146"/>
        <end position="235"/>
    </location>
</feature>
<feature type="compositionally biased region" description="Polar residues" evidence="19">
    <location>
        <begin position="28"/>
        <end position="44"/>
    </location>
</feature>
<dbReference type="GO" id="GO:0042729">
    <property type="term" value="C:DASH complex"/>
    <property type="evidence" value="ECO:0007669"/>
    <property type="project" value="InterPro"/>
</dbReference>
<proteinExistence type="inferred from homology"/>
<name>A0AAD9WC08_9HELO</name>
<comment type="subcellular location">
    <subcellularLocation>
        <location evidence="3">Chromosome</location>
        <location evidence="3">Centromere</location>
        <location evidence="3">Kinetochore</location>
    </subcellularLocation>
    <subcellularLocation>
        <location evidence="2">Cytoplasm</location>
        <location evidence="2">Cytoskeleton</location>
        <location evidence="2">Spindle</location>
    </subcellularLocation>
    <subcellularLocation>
        <location evidence="1">Nucleus</location>
    </subcellularLocation>
</comment>
<dbReference type="PANTHER" id="PTHR28216:SF1">
    <property type="entry name" value="DASH COMPLEX SUBUNIT DUO1"/>
    <property type="match status" value="1"/>
</dbReference>
<keyword evidence="16" id="KW-0137">Centromere</keyword>
<dbReference type="GO" id="GO:0051301">
    <property type="term" value="P:cell division"/>
    <property type="evidence" value="ECO:0007669"/>
    <property type="project" value="UniProtKB-KW"/>
</dbReference>
<feature type="region of interest" description="Disordered" evidence="19">
    <location>
        <begin position="1"/>
        <end position="56"/>
    </location>
</feature>
<evidence type="ECO:0000256" key="6">
    <source>
        <dbReference type="ARBA" id="ARBA00022490"/>
    </source>
</evidence>
<dbReference type="EMBL" id="JAUBYV010000009">
    <property type="protein sequence ID" value="KAK2624738.1"/>
    <property type="molecule type" value="Genomic_DNA"/>
</dbReference>
<evidence type="ECO:0000256" key="7">
    <source>
        <dbReference type="ARBA" id="ARBA00022618"/>
    </source>
</evidence>
<keyword evidence="13" id="KW-0206">Cytoskeleton</keyword>
<sequence>MSIHDIEQLDLSDSGHEDLFASPYRASKPSQKLPSQQAESNAPAQRNGESKYDTEQARETTLQRELESIRSINEVIEGVISSLETAKGNMDKVSRTVTSASTLLDTWTRILSQTEHNQRLILNPNWQGASQDVADMENEVVMKAQAAERRAAEEERRKEDARRRAEDEERQRQAGTTVRGARGRGRGRGTRGGVNGYVAGGSLTGSTRGSSQLGRSGTGVGRGLGGTRGRARGVR</sequence>
<evidence type="ECO:0000256" key="13">
    <source>
        <dbReference type="ARBA" id="ARBA00023212"/>
    </source>
</evidence>
<keyword evidence="8" id="KW-0493">Microtubule</keyword>